<evidence type="ECO:0000256" key="1">
    <source>
        <dbReference type="SAM" id="MobiDB-lite"/>
    </source>
</evidence>
<evidence type="ECO:0000313" key="2">
    <source>
        <dbReference type="EMBL" id="KAL0567753.1"/>
    </source>
</evidence>
<dbReference type="Proteomes" id="UP001465976">
    <property type="component" value="Unassembled WGS sequence"/>
</dbReference>
<sequence length="474" mass="53524">MACPETAQLVAINLSNIPMLILTGDLVPLANLMKQVDVIGRVYLRSLAMQMGCFHDYSMWMDTSRGVFCRGPEGPECAIDLRMFEFKDLPLDAELVKEDVLMRYLASRSQDRKFLRGLSSVWECGTPQIKVERPTVISTLTDTILAVGPSGVWEVEEWCCLGEKEELPNGVTRFILHHNGRCLRLWLDWREPMCDWFAQAPSIFCTHGIPLEGDMRTYTNMAPELVRPHTLTGALSSSKAKRRRREGCPLIYLFVPPLPASIFWSFDPDGQDPFTTDLCRYLGLPISLDLNCTEYSWPTSTYKGLQTYQIARGFDPKTTEFARHNQYPIYEIAEQPLPSRFERVEDSEPTETSLHSVPPEELDNMYLGVMFGDIQPEDLASDTTTQGSALQEDLVGIPSTARIDCTLPEDPKRVSPSDTKDAIPREGEQPIFLPFGFHVHFDPDPDPANVGWSRFIPTFSWAALEDSDIHSAGF</sequence>
<protein>
    <submittedName>
        <fullName evidence="2">Uncharacterized protein</fullName>
    </submittedName>
</protein>
<feature type="compositionally biased region" description="Basic and acidic residues" evidence="1">
    <location>
        <begin position="409"/>
        <end position="424"/>
    </location>
</feature>
<evidence type="ECO:0000313" key="3">
    <source>
        <dbReference type="Proteomes" id="UP001465976"/>
    </source>
</evidence>
<name>A0ABR3EXU4_9AGAR</name>
<gene>
    <name evidence="2" type="ORF">V5O48_014241</name>
</gene>
<organism evidence="2 3">
    <name type="scientific">Marasmius crinis-equi</name>
    <dbReference type="NCBI Taxonomy" id="585013"/>
    <lineage>
        <taxon>Eukaryota</taxon>
        <taxon>Fungi</taxon>
        <taxon>Dikarya</taxon>
        <taxon>Basidiomycota</taxon>
        <taxon>Agaricomycotina</taxon>
        <taxon>Agaricomycetes</taxon>
        <taxon>Agaricomycetidae</taxon>
        <taxon>Agaricales</taxon>
        <taxon>Marasmiineae</taxon>
        <taxon>Marasmiaceae</taxon>
        <taxon>Marasmius</taxon>
    </lineage>
</organism>
<keyword evidence="3" id="KW-1185">Reference proteome</keyword>
<accession>A0ABR3EXU4</accession>
<proteinExistence type="predicted"/>
<dbReference type="EMBL" id="JBAHYK010001508">
    <property type="protein sequence ID" value="KAL0567753.1"/>
    <property type="molecule type" value="Genomic_DNA"/>
</dbReference>
<feature type="region of interest" description="Disordered" evidence="1">
    <location>
        <begin position="405"/>
        <end position="424"/>
    </location>
</feature>
<comment type="caution">
    <text evidence="2">The sequence shown here is derived from an EMBL/GenBank/DDBJ whole genome shotgun (WGS) entry which is preliminary data.</text>
</comment>
<reference evidence="2 3" key="1">
    <citation type="submission" date="2024-02" db="EMBL/GenBank/DDBJ databases">
        <title>A draft genome for the cacao thread blight pathogen Marasmius crinis-equi.</title>
        <authorList>
            <person name="Cohen S.P."/>
            <person name="Baruah I.K."/>
            <person name="Amoako-Attah I."/>
            <person name="Bukari Y."/>
            <person name="Meinhardt L.W."/>
            <person name="Bailey B.A."/>
        </authorList>
    </citation>
    <scope>NUCLEOTIDE SEQUENCE [LARGE SCALE GENOMIC DNA]</scope>
    <source>
        <strain evidence="2 3">GH-76</strain>
    </source>
</reference>